<proteinExistence type="predicted"/>
<keyword evidence="3" id="KW-1185">Reference proteome</keyword>
<keyword evidence="1" id="KW-1133">Transmembrane helix</keyword>
<feature type="transmembrane region" description="Helical" evidence="1">
    <location>
        <begin position="141"/>
        <end position="161"/>
    </location>
</feature>
<feature type="transmembrane region" description="Helical" evidence="1">
    <location>
        <begin position="100"/>
        <end position="120"/>
    </location>
</feature>
<comment type="caution">
    <text evidence="2">The sequence shown here is derived from an EMBL/GenBank/DDBJ whole genome shotgun (WGS) entry which is preliminary data.</text>
</comment>
<evidence type="ECO:0000256" key="1">
    <source>
        <dbReference type="SAM" id="Phobius"/>
    </source>
</evidence>
<dbReference type="EMBL" id="QJKJ01002814">
    <property type="protein sequence ID" value="RDY01209.1"/>
    <property type="molecule type" value="Genomic_DNA"/>
</dbReference>
<evidence type="ECO:0000313" key="3">
    <source>
        <dbReference type="Proteomes" id="UP000257109"/>
    </source>
</evidence>
<dbReference type="AlphaFoldDB" id="A0A371HEJ8"/>
<name>A0A371HEJ8_MUCPR</name>
<feature type="non-terminal residue" evidence="2">
    <location>
        <position position="1"/>
    </location>
</feature>
<protein>
    <submittedName>
        <fullName evidence="2">Uncharacterized protein</fullName>
    </submittedName>
</protein>
<evidence type="ECO:0000313" key="2">
    <source>
        <dbReference type="EMBL" id="RDY01209.1"/>
    </source>
</evidence>
<sequence length="176" mass="20981">MLLYIFFSRLQKGYHCYSLVHNYYYVSIDYFLVHHFFLFRNQSQVEMLLQKSQQPPTPSISKANHYIPALDESCLIPSTTPTTDLFEEELDLPITLKKDIIIFLLVIVLVYHLCHLFPSLKIVLRNLIIQDGDRPRLMKCRLMNIVTLGIWFIFLHARNMMVVDRYTLLTWNQWPN</sequence>
<reference evidence="2" key="1">
    <citation type="submission" date="2018-05" db="EMBL/GenBank/DDBJ databases">
        <title>Draft genome of Mucuna pruriens seed.</title>
        <authorList>
            <person name="Nnadi N.E."/>
            <person name="Vos R."/>
            <person name="Hasami M.H."/>
            <person name="Devisetty U.K."/>
            <person name="Aguiy J.C."/>
        </authorList>
    </citation>
    <scope>NUCLEOTIDE SEQUENCE [LARGE SCALE GENOMIC DNA]</scope>
    <source>
        <strain evidence="2">JCA_2017</strain>
    </source>
</reference>
<gene>
    <name evidence="2" type="ORF">CR513_15514</name>
</gene>
<keyword evidence="1" id="KW-0472">Membrane</keyword>
<dbReference type="Proteomes" id="UP000257109">
    <property type="component" value="Unassembled WGS sequence"/>
</dbReference>
<accession>A0A371HEJ8</accession>
<organism evidence="2 3">
    <name type="scientific">Mucuna pruriens</name>
    <name type="common">Velvet bean</name>
    <name type="synonym">Dolichos pruriens</name>
    <dbReference type="NCBI Taxonomy" id="157652"/>
    <lineage>
        <taxon>Eukaryota</taxon>
        <taxon>Viridiplantae</taxon>
        <taxon>Streptophyta</taxon>
        <taxon>Embryophyta</taxon>
        <taxon>Tracheophyta</taxon>
        <taxon>Spermatophyta</taxon>
        <taxon>Magnoliopsida</taxon>
        <taxon>eudicotyledons</taxon>
        <taxon>Gunneridae</taxon>
        <taxon>Pentapetalae</taxon>
        <taxon>rosids</taxon>
        <taxon>fabids</taxon>
        <taxon>Fabales</taxon>
        <taxon>Fabaceae</taxon>
        <taxon>Papilionoideae</taxon>
        <taxon>50 kb inversion clade</taxon>
        <taxon>NPAAA clade</taxon>
        <taxon>indigoferoid/millettioid clade</taxon>
        <taxon>Phaseoleae</taxon>
        <taxon>Mucuna</taxon>
    </lineage>
</organism>
<keyword evidence="1" id="KW-0812">Transmembrane</keyword>